<dbReference type="InterPro" id="IPR016148">
    <property type="entry name" value="Pili_assmbl_chaperone_C"/>
</dbReference>
<dbReference type="InterPro" id="IPR036316">
    <property type="entry name" value="Pili_assmbl_chap_C_dom_sf"/>
</dbReference>
<name>A0ABR7BAL3_9PSED</name>
<dbReference type="SUPFAM" id="SSF49354">
    <property type="entry name" value="PapD-like"/>
    <property type="match status" value="1"/>
</dbReference>
<evidence type="ECO:0000259" key="6">
    <source>
        <dbReference type="Pfam" id="PF00345"/>
    </source>
</evidence>
<accession>A0ABR7BAL3</accession>
<dbReference type="Gene3D" id="2.60.40.10">
    <property type="entry name" value="Immunoglobulins"/>
    <property type="match status" value="2"/>
</dbReference>
<dbReference type="InterPro" id="IPR050643">
    <property type="entry name" value="Periplasmic_pilus_chap"/>
</dbReference>
<dbReference type="PRINTS" id="PR00969">
    <property type="entry name" value="CHAPERONPILI"/>
</dbReference>
<proteinExistence type="inferred from homology"/>
<evidence type="ECO:0000313" key="8">
    <source>
        <dbReference type="EMBL" id="MBC3954224.1"/>
    </source>
</evidence>
<keyword evidence="4" id="KW-0574">Periplasm</keyword>
<evidence type="ECO:0000313" key="9">
    <source>
        <dbReference type="Proteomes" id="UP000660131"/>
    </source>
</evidence>
<evidence type="ECO:0000256" key="1">
    <source>
        <dbReference type="ARBA" id="ARBA00004418"/>
    </source>
</evidence>
<keyword evidence="5" id="KW-0143">Chaperone</keyword>
<protein>
    <submittedName>
        <fullName evidence="8">Molecular chaperone</fullName>
    </submittedName>
</protein>
<dbReference type="InterPro" id="IPR016147">
    <property type="entry name" value="Pili_assmbl_chaperone_N"/>
</dbReference>
<dbReference type="InterPro" id="IPR013783">
    <property type="entry name" value="Ig-like_fold"/>
</dbReference>
<dbReference type="InterPro" id="IPR001829">
    <property type="entry name" value="Pili_assmbl_chaperone_bac"/>
</dbReference>
<evidence type="ECO:0000256" key="3">
    <source>
        <dbReference type="ARBA" id="ARBA00022729"/>
    </source>
</evidence>
<dbReference type="EMBL" id="JACONV010000001">
    <property type="protein sequence ID" value="MBC3954224.1"/>
    <property type="molecule type" value="Genomic_DNA"/>
</dbReference>
<evidence type="ECO:0000256" key="5">
    <source>
        <dbReference type="ARBA" id="ARBA00023186"/>
    </source>
</evidence>
<dbReference type="SUPFAM" id="SSF49584">
    <property type="entry name" value="Periplasmic chaperone C-domain"/>
    <property type="match status" value="1"/>
</dbReference>
<feature type="domain" description="Pili assembly chaperone N-terminal" evidence="6">
    <location>
        <begin position="51"/>
        <end position="167"/>
    </location>
</feature>
<evidence type="ECO:0000259" key="7">
    <source>
        <dbReference type="Pfam" id="PF02753"/>
    </source>
</evidence>
<sequence length="267" mass="29095">MHPALCQGPGAQGKTLMISATRQPFSIRHALGTGMALLMLATAVPTAQAALTVNMTRIVFNSDKRNASVIISNPSDRTFAVQTWVNTVVDDTTSLVPFASSPPLFRLNPGKEQQVQINGLPNDLPDDRESLFFFNVQEIPQADSTQSNVLNIALRTRLKLFYRPAGLKDNPMSRLKDLQWTVRQVAGKAQLVATNPGPFHVSFIRLEVMGNGKTEKLQQAAMLGPFTSQTYDLSDMKATTDLQVVFSAINDYGGYSTALTARATLAP</sequence>
<gene>
    <name evidence="8" type="ORF">H8S56_04300</name>
</gene>
<dbReference type="PANTHER" id="PTHR30251">
    <property type="entry name" value="PILUS ASSEMBLY CHAPERONE"/>
    <property type="match status" value="1"/>
</dbReference>
<organism evidence="8 9">
    <name type="scientific">Pseudomonas triticifolii</name>
    <dbReference type="NCBI Taxonomy" id="2762592"/>
    <lineage>
        <taxon>Bacteria</taxon>
        <taxon>Pseudomonadati</taxon>
        <taxon>Pseudomonadota</taxon>
        <taxon>Gammaproteobacteria</taxon>
        <taxon>Pseudomonadales</taxon>
        <taxon>Pseudomonadaceae</taxon>
        <taxon>Pseudomonas</taxon>
    </lineage>
</organism>
<comment type="similarity">
    <text evidence="2">Belongs to the periplasmic pilus chaperone family.</text>
</comment>
<dbReference type="PANTHER" id="PTHR30251:SF2">
    <property type="entry name" value="FIMBRIAL CHAPERONE YADV-RELATED"/>
    <property type="match status" value="1"/>
</dbReference>
<evidence type="ECO:0000256" key="4">
    <source>
        <dbReference type="ARBA" id="ARBA00022764"/>
    </source>
</evidence>
<reference evidence="8 9" key="1">
    <citation type="submission" date="2020-08" db="EMBL/GenBank/DDBJ databases">
        <title>Putative novel bacterial strains isolated from necrotic wheat leaf tissues caused by Xanthomonas translucens.</title>
        <authorList>
            <person name="Tambong J.T."/>
        </authorList>
    </citation>
    <scope>NUCLEOTIDE SEQUENCE [LARGE SCALE GENOMIC DNA]</scope>
    <source>
        <strain evidence="8 9">DOAB 1067</strain>
    </source>
</reference>
<dbReference type="Pfam" id="PF02753">
    <property type="entry name" value="PapD_C"/>
    <property type="match status" value="1"/>
</dbReference>
<comment type="subcellular location">
    <subcellularLocation>
        <location evidence="1">Periplasm</location>
    </subcellularLocation>
</comment>
<dbReference type="Pfam" id="PF00345">
    <property type="entry name" value="PapD_N"/>
    <property type="match status" value="1"/>
</dbReference>
<dbReference type="InterPro" id="IPR008962">
    <property type="entry name" value="PapD-like_sf"/>
</dbReference>
<keyword evidence="9" id="KW-1185">Reference proteome</keyword>
<keyword evidence="3" id="KW-0732">Signal</keyword>
<evidence type="ECO:0000256" key="2">
    <source>
        <dbReference type="ARBA" id="ARBA00007399"/>
    </source>
</evidence>
<dbReference type="Proteomes" id="UP000660131">
    <property type="component" value="Unassembled WGS sequence"/>
</dbReference>
<feature type="domain" description="Pili assembly chaperone C-terminal" evidence="7">
    <location>
        <begin position="194"/>
        <end position="256"/>
    </location>
</feature>
<comment type="caution">
    <text evidence="8">The sequence shown here is derived from an EMBL/GenBank/DDBJ whole genome shotgun (WGS) entry which is preliminary data.</text>
</comment>